<dbReference type="GO" id="GO:0016020">
    <property type="term" value="C:membrane"/>
    <property type="evidence" value="ECO:0007669"/>
    <property type="project" value="UniProtKB-SubCell"/>
</dbReference>
<dbReference type="PANTHER" id="PTHR43791">
    <property type="entry name" value="PERMEASE-RELATED"/>
    <property type="match status" value="1"/>
</dbReference>
<evidence type="ECO:0000256" key="3">
    <source>
        <dbReference type="ARBA" id="ARBA00022692"/>
    </source>
</evidence>
<comment type="subcellular location">
    <subcellularLocation>
        <location evidence="1">Membrane</location>
        <topology evidence="1">Multi-pass membrane protein</topology>
    </subcellularLocation>
</comment>
<evidence type="ECO:0000256" key="1">
    <source>
        <dbReference type="ARBA" id="ARBA00004141"/>
    </source>
</evidence>
<gene>
    <name evidence="7" type="ORF">CALVIDRAFT_602925</name>
</gene>
<protein>
    <submittedName>
        <fullName evidence="7">MFS general substrate transporter</fullName>
    </submittedName>
</protein>
<evidence type="ECO:0000256" key="4">
    <source>
        <dbReference type="ARBA" id="ARBA00022989"/>
    </source>
</evidence>
<organism evidence="7 8">
    <name type="scientific">Calocera viscosa (strain TUFC12733)</name>
    <dbReference type="NCBI Taxonomy" id="1330018"/>
    <lineage>
        <taxon>Eukaryota</taxon>
        <taxon>Fungi</taxon>
        <taxon>Dikarya</taxon>
        <taxon>Basidiomycota</taxon>
        <taxon>Agaricomycotina</taxon>
        <taxon>Dacrymycetes</taxon>
        <taxon>Dacrymycetales</taxon>
        <taxon>Dacrymycetaceae</taxon>
        <taxon>Calocera</taxon>
    </lineage>
</organism>
<sequence>MQNRGNLPAWKWLFLSQYHGVITVGASFIAMVILPDFPVNTRWLTDEEREYAVHRLQQDNNSSEAGDMTHLQSFLAAVRDWRTWAFMITIPIYCASLVIVLICCFSSDIQNERPKHIMVMATISTVSLIIVATVTSNNQVRYAFLTFGAAGIWACSPMTLSYLSNTIYRPAEKRAVSIGVVNALANLSSVYGSYIWPANSAPSYIPGFSVSIALMAGCIVSAFTIMVLTKKYPYELRKDGGLVEGEHTHTPEPEKGDA</sequence>
<feature type="transmembrane region" description="Helical" evidence="6">
    <location>
        <begin position="175"/>
        <end position="196"/>
    </location>
</feature>
<feature type="transmembrane region" description="Helical" evidence="6">
    <location>
        <begin position="208"/>
        <end position="228"/>
    </location>
</feature>
<dbReference type="GO" id="GO:0022857">
    <property type="term" value="F:transmembrane transporter activity"/>
    <property type="evidence" value="ECO:0007669"/>
    <property type="project" value="TreeGrafter"/>
</dbReference>
<keyword evidence="5 6" id="KW-0472">Membrane</keyword>
<feature type="transmembrane region" description="Helical" evidence="6">
    <location>
        <begin position="84"/>
        <end position="105"/>
    </location>
</feature>
<reference evidence="7 8" key="1">
    <citation type="journal article" date="2016" name="Mol. Biol. Evol.">
        <title>Comparative Genomics of Early-Diverging Mushroom-Forming Fungi Provides Insights into the Origins of Lignocellulose Decay Capabilities.</title>
        <authorList>
            <person name="Nagy L.G."/>
            <person name="Riley R."/>
            <person name="Tritt A."/>
            <person name="Adam C."/>
            <person name="Daum C."/>
            <person name="Floudas D."/>
            <person name="Sun H."/>
            <person name="Yadav J.S."/>
            <person name="Pangilinan J."/>
            <person name="Larsson K.H."/>
            <person name="Matsuura K."/>
            <person name="Barry K."/>
            <person name="Labutti K."/>
            <person name="Kuo R."/>
            <person name="Ohm R.A."/>
            <person name="Bhattacharya S.S."/>
            <person name="Shirouzu T."/>
            <person name="Yoshinaga Y."/>
            <person name="Martin F.M."/>
            <person name="Grigoriev I.V."/>
            <person name="Hibbett D.S."/>
        </authorList>
    </citation>
    <scope>NUCLEOTIDE SEQUENCE [LARGE SCALE GENOMIC DNA]</scope>
    <source>
        <strain evidence="7 8">TUFC12733</strain>
    </source>
</reference>
<evidence type="ECO:0000256" key="6">
    <source>
        <dbReference type="SAM" id="Phobius"/>
    </source>
</evidence>
<proteinExistence type="predicted"/>
<keyword evidence="4 6" id="KW-1133">Transmembrane helix</keyword>
<dbReference type="AlphaFoldDB" id="A0A167GDZ9"/>
<dbReference type="Gene3D" id="1.20.1250.20">
    <property type="entry name" value="MFS general substrate transporter like domains"/>
    <property type="match status" value="1"/>
</dbReference>
<feature type="transmembrane region" description="Helical" evidence="6">
    <location>
        <begin position="117"/>
        <end position="136"/>
    </location>
</feature>
<dbReference type="EMBL" id="KV417341">
    <property type="protein sequence ID" value="KZO90457.1"/>
    <property type="molecule type" value="Genomic_DNA"/>
</dbReference>
<dbReference type="STRING" id="1330018.A0A167GDZ9"/>
<evidence type="ECO:0000256" key="2">
    <source>
        <dbReference type="ARBA" id="ARBA00022448"/>
    </source>
</evidence>
<dbReference type="SUPFAM" id="SSF103473">
    <property type="entry name" value="MFS general substrate transporter"/>
    <property type="match status" value="1"/>
</dbReference>
<evidence type="ECO:0000313" key="8">
    <source>
        <dbReference type="Proteomes" id="UP000076738"/>
    </source>
</evidence>
<keyword evidence="3 6" id="KW-0812">Transmembrane</keyword>
<evidence type="ECO:0000256" key="5">
    <source>
        <dbReference type="ARBA" id="ARBA00023136"/>
    </source>
</evidence>
<evidence type="ECO:0000313" key="7">
    <source>
        <dbReference type="EMBL" id="KZO90457.1"/>
    </source>
</evidence>
<feature type="transmembrane region" description="Helical" evidence="6">
    <location>
        <begin position="142"/>
        <end position="163"/>
    </location>
</feature>
<accession>A0A167GDZ9</accession>
<dbReference type="OrthoDB" id="3639251at2759"/>
<name>A0A167GDZ9_CALVF</name>
<dbReference type="PANTHER" id="PTHR43791:SF38">
    <property type="entry name" value="MAJOR FACILITATOR SUPERFAMILY (MFS) PROFILE DOMAIN-CONTAINING PROTEIN"/>
    <property type="match status" value="1"/>
</dbReference>
<dbReference type="Proteomes" id="UP000076738">
    <property type="component" value="Unassembled WGS sequence"/>
</dbReference>
<keyword evidence="8" id="KW-1185">Reference proteome</keyword>
<feature type="transmembrane region" description="Helical" evidence="6">
    <location>
        <begin position="12"/>
        <end position="34"/>
    </location>
</feature>
<dbReference type="InterPro" id="IPR036259">
    <property type="entry name" value="MFS_trans_sf"/>
</dbReference>
<keyword evidence="2" id="KW-0813">Transport</keyword>